<evidence type="ECO:0000256" key="7">
    <source>
        <dbReference type="SAM" id="Phobius"/>
    </source>
</evidence>
<dbReference type="InterPro" id="IPR051907">
    <property type="entry name" value="DoxX-like_oxidoreductase"/>
</dbReference>
<dbReference type="PANTHER" id="PTHR33452">
    <property type="entry name" value="OXIDOREDUCTASE CATD-RELATED"/>
    <property type="match status" value="1"/>
</dbReference>
<gene>
    <name evidence="8" type="ORF">GVT53_02245</name>
</gene>
<keyword evidence="6 7" id="KW-0472">Membrane</keyword>
<keyword evidence="4 7" id="KW-0812">Transmembrane</keyword>
<reference evidence="8 9" key="1">
    <citation type="submission" date="2020-02" db="EMBL/GenBank/DDBJ databases">
        <title>Complete genome of Muricauda sp. 501str8.</title>
        <authorList>
            <person name="Dong B."/>
            <person name="Zhu S."/>
            <person name="Yang J."/>
            <person name="Chen J."/>
        </authorList>
    </citation>
    <scope>NUCLEOTIDE SEQUENCE [LARGE SCALE GENOMIC DNA]</scope>
    <source>
        <strain evidence="8 9">501str8</strain>
    </source>
</reference>
<sequence length="145" mass="16422">MTHKYRPVNTDLGLLIIRLTACSSLFVRHGIEKLFHFDDMLEIFPDPLFIGKLPSLIFALFTDGILSLFVLLGLFTRKSVVLIALNLTIAFFVFHNANLDGGEIAFVYLGVMILLFLCGPGKYSLDYMLYRKQQAKSKEGTENQQ</sequence>
<evidence type="ECO:0000256" key="6">
    <source>
        <dbReference type="ARBA" id="ARBA00023136"/>
    </source>
</evidence>
<dbReference type="GO" id="GO:0005886">
    <property type="term" value="C:plasma membrane"/>
    <property type="evidence" value="ECO:0007669"/>
    <property type="project" value="UniProtKB-SubCell"/>
</dbReference>
<evidence type="ECO:0000256" key="1">
    <source>
        <dbReference type="ARBA" id="ARBA00004651"/>
    </source>
</evidence>
<keyword evidence="5 7" id="KW-1133">Transmembrane helix</keyword>
<feature type="transmembrane region" description="Helical" evidence="7">
    <location>
        <begin position="56"/>
        <end position="75"/>
    </location>
</feature>
<name>A0A6G7IY68_9FLAO</name>
<proteinExistence type="inferred from homology"/>
<dbReference type="AlphaFoldDB" id="A0A6G7IY68"/>
<dbReference type="Pfam" id="PF07681">
    <property type="entry name" value="DoxX"/>
    <property type="match status" value="1"/>
</dbReference>
<protein>
    <submittedName>
        <fullName evidence="8">DoxX family protein</fullName>
    </submittedName>
</protein>
<feature type="transmembrane region" description="Helical" evidence="7">
    <location>
        <begin position="80"/>
        <end position="99"/>
    </location>
</feature>
<evidence type="ECO:0000313" key="8">
    <source>
        <dbReference type="EMBL" id="QII43553.1"/>
    </source>
</evidence>
<feature type="transmembrane region" description="Helical" evidence="7">
    <location>
        <begin position="105"/>
        <end position="125"/>
    </location>
</feature>
<dbReference type="Proteomes" id="UP000502928">
    <property type="component" value="Chromosome"/>
</dbReference>
<evidence type="ECO:0000256" key="4">
    <source>
        <dbReference type="ARBA" id="ARBA00022692"/>
    </source>
</evidence>
<organism evidence="8 9">
    <name type="scientific">Flagellimonas oceani</name>
    <dbReference type="NCBI Taxonomy" id="2698672"/>
    <lineage>
        <taxon>Bacteria</taxon>
        <taxon>Pseudomonadati</taxon>
        <taxon>Bacteroidota</taxon>
        <taxon>Flavobacteriia</taxon>
        <taxon>Flavobacteriales</taxon>
        <taxon>Flavobacteriaceae</taxon>
        <taxon>Flagellimonas</taxon>
    </lineage>
</organism>
<feature type="transmembrane region" description="Helical" evidence="7">
    <location>
        <begin position="12"/>
        <end position="31"/>
    </location>
</feature>
<evidence type="ECO:0000256" key="5">
    <source>
        <dbReference type="ARBA" id="ARBA00022989"/>
    </source>
</evidence>
<comment type="subcellular location">
    <subcellularLocation>
        <location evidence="1">Cell membrane</location>
        <topology evidence="1">Multi-pass membrane protein</topology>
    </subcellularLocation>
</comment>
<dbReference type="EMBL" id="CP049616">
    <property type="protein sequence ID" value="QII43553.1"/>
    <property type="molecule type" value="Genomic_DNA"/>
</dbReference>
<evidence type="ECO:0000313" key="9">
    <source>
        <dbReference type="Proteomes" id="UP000502928"/>
    </source>
</evidence>
<comment type="similarity">
    <text evidence="2">Belongs to the DoxX family.</text>
</comment>
<dbReference type="KEGG" id="mut:GVT53_02245"/>
<keyword evidence="3" id="KW-1003">Cell membrane</keyword>
<dbReference type="RefSeq" id="WP_166247223.1">
    <property type="nucleotide sequence ID" value="NZ_CP049616.1"/>
</dbReference>
<evidence type="ECO:0000256" key="2">
    <source>
        <dbReference type="ARBA" id="ARBA00006679"/>
    </source>
</evidence>
<evidence type="ECO:0000256" key="3">
    <source>
        <dbReference type="ARBA" id="ARBA00022475"/>
    </source>
</evidence>
<accession>A0A6G7IY68</accession>
<dbReference type="PANTHER" id="PTHR33452:SF1">
    <property type="entry name" value="INNER MEMBRANE PROTEIN YPHA-RELATED"/>
    <property type="match status" value="1"/>
</dbReference>
<keyword evidence="9" id="KW-1185">Reference proteome</keyword>
<dbReference type="InterPro" id="IPR032808">
    <property type="entry name" value="DoxX"/>
</dbReference>